<name>A0ABU1WNM3_9BURK</name>
<protein>
    <submittedName>
        <fullName evidence="2">Uncharacterized protein</fullName>
    </submittedName>
</protein>
<reference evidence="2 3" key="1">
    <citation type="submission" date="2023-07" db="EMBL/GenBank/DDBJ databases">
        <title>Sorghum-associated microbial communities from plants grown in Nebraska, USA.</title>
        <authorList>
            <person name="Schachtman D."/>
        </authorList>
    </citation>
    <scope>NUCLEOTIDE SEQUENCE [LARGE SCALE GENOMIC DNA]</scope>
    <source>
        <strain evidence="2 3">4249</strain>
    </source>
</reference>
<accession>A0ABU1WNM3</accession>
<sequence length="117" mass="12419">MHRWLIAFFALHFVLNVSAFSLGEAAPQATAQATWIAASSSALAPEFCSGAHASTSAPLPFTHGLMDDLPDLPDTLPRLVSVLRQPVEPGRAIQYLAAHRAPPSLDTPLRPPRATGA</sequence>
<evidence type="ECO:0000313" key="2">
    <source>
        <dbReference type="EMBL" id="MDR7150900.1"/>
    </source>
</evidence>
<organism evidence="2 3">
    <name type="scientific">Hydrogenophaga palleronii</name>
    <dbReference type="NCBI Taxonomy" id="65655"/>
    <lineage>
        <taxon>Bacteria</taxon>
        <taxon>Pseudomonadati</taxon>
        <taxon>Pseudomonadota</taxon>
        <taxon>Betaproteobacteria</taxon>
        <taxon>Burkholderiales</taxon>
        <taxon>Comamonadaceae</taxon>
        <taxon>Hydrogenophaga</taxon>
    </lineage>
</organism>
<comment type="caution">
    <text evidence="2">The sequence shown here is derived from an EMBL/GenBank/DDBJ whole genome shotgun (WGS) entry which is preliminary data.</text>
</comment>
<dbReference type="EMBL" id="JAVDWU010000005">
    <property type="protein sequence ID" value="MDR7150900.1"/>
    <property type="molecule type" value="Genomic_DNA"/>
</dbReference>
<keyword evidence="1" id="KW-0732">Signal</keyword>
<proteinExistence type="predicted"/>
<dbReference type="Proteomes" id="UP001265700">
    <property type="component" value="Unassembled WGS sequence"/>
</dbReference>
<feature type="signal peptide" evidence="1">
    <location>
        <begin position="1"/>
        <end position="19"/>
    </location>
</feature>
<keyword evidence="3" id="KW-1185">Reference proteome</keyword>
<feature type="chain" id="PRO_5046514681" evidence="1">
    <location>
        <begin position="20"/>
        <end position="117"/>
    </location>
</feature>
<dbReference type="RefSeq" id="WP_310317220.1">
    <property type="nucleotide sequence ID" value="NZ_JAVDWU010000005.1"/>
</dbReference>
<evidence type="ECO:0000313" key="3">
    <source>
        <dbReference type="Proteomes" id="UP001265700"/>
    </source>
</evidence>
<evidence type="ECO:0000256" key="1">
    <source>
        <dbReference type="SAM" id="SignalP"/>
    </source>
</evidence>
<gene>
    <name evidence="2" type="ORF">J2W49_002863</name>
</gene>